<gene>
    <name evidence="2" type="ORF">AM592_03600</name>
</gene>
<organism evidence="2 3">
    <name type="scientific">Bacillus gobiensis</name>
    <dbReference type="NCBI Taxonomy" id="1441095"/>
    <lineage>
        <taxon>Bacteria</taxon>
        <taxon>Bacillati</taxon>
        <taxon>Bacillota</taxon>
        <taxon>Bacilli</taxon>
        <taxon>Bacillales</taxon>
        <taxon>Bacillaceae</taxon>
        <taxon>Bacillus</taxon>
    </lineage>
</organism>
<dbReference type="SUPFAM" id="SSF55729">
    <property type="entry name" value="Acyl-CoA N-acyltransferases (Nat)"/>
    <property type="match status" value="1"/>
</dbReference>
<dbReference type="InterPro" id="IPR039143">
    <property type="entry name" value="GNPNAT1-like"/>
</dbReference>
<evidence type="ECO:0000259" key="1">
    <source>
        <dbReference type="PROSITE" id="PS51186"/>
    </source>
</evidence>
<evidence type="ECO:0000313" key="3">
    <source>
        <dbReference type="Proteomes" id="UP000067625"/>
    </source>
</evidence>
<keyword evidence="2" id="KW-0808">Transferase</keyword>
<feature type="domain" description="N-acetyltransferase" evidence="1">
    <location>
        <begin position="1"/>
        <end position="141"/>
    </location>
</feature>
<dbReference type="OrthoDB" id="9796171at2"/>
<proteinExistence type="predicted"/>
<dbReference type="GO" id="GO:0004343">
    <property type="term" value="F:glucosamine 6-phosphate N-acetyltransferase activity"/>
    <property type="evidence" value="ECO:0007669"/>
    <property type="project" value="TreeGrafter"/>
</dbReference>
<name>A0A0M5JL62_9BACI</name>
<dbReference type="STRING" id="1441095.AM592_03600"/>
<dbReference type="PANTHER" id="PTHR13355">
    <property type="entry name" value="GLUCOSAMINE 6-PHOSPHATE N-ACETYLTRANSFERASE"/>
    <property type="match status" value="1"/>
</dbReference>
<evidence type="ECO:0000313" key="2">
    <source>
        <dbReference type="EMBL" id="ALC80777.1"/>
    </source>
</evidence>
<dbReference type="RefSeq" id="WP_053602518.1">
    <property type="nucleotide sequence ID" value="NZ_CP012600.1"/>
</dbReference>
<reference evidence="3" key="1">
    <citation type="submission" date="2015-08" db="EMBL/GenBank/DDBJ databases">
        <title>Genome sequencing project for genomic taxonomy and phylogenomics of Bacillus-like bacteria.</title>
        <authorList>
            <person name="Liu B."/>
            <person name="Wang J."/>
            <person name="Zhu Y."/>
            <person name="Liu G."/>
            <person name="Chen Q."/>
            <person name="Chen Z."/>
            <person name="Lan J."/>
            <person name="Che J."/>
            <person name="Ge C."/>
            <person name="Shi H."/>
            <person name="Pan Z."/>
            <person name="Liu X."/>
        </authorList>
    </citation>
    <scope>NUCLEOTIDE SEQUENCE [LARGE SCALE GENOMIC DNA]</scope>
    <source>
        <strain evidence="3">FJAT-4402</strain>
    </source>
</reference>
<reference evidence="2 3" key="2">
    <citation type="journal article" date="2016" name="Int. J. Syst. Evol. Microbiol.">
        <title>Bacillus gobiensis sp. nov., isolated from a soil sample.</title>
        <authorList>
            <person name="Liu B."/>
            <person name="Liu G.H."/>
            <person name="Cetin S."/>
            <person name="Schumann P."/>
            <person name="Pan Z.Z."/>
            <person name="Chen Q.Q."/>
        </authorList>
    </citation>
    <scope>NUCLEOTIDE SEQUENCE [LARGE SCALE GENOMIC DNA]</scope>
    <source>
        <strain evidence="2 3">FJAT-4402</strain>
    </source>
</reference>
<dbReference type="PANTHER" id="PTHR13355:SF11">
    <property type="entry name" value="GLUCOSAMINE 6-PHOSPHATE N-ACETYLTRANSFERASE"/>
    <property type="match status" value="1"/>
</dbReference>
<dbReference type="EMBL" id="CP012600">
    <property type="protein sequence ID" value="ALC80777.1"/>
    <property type="molecule type" value="Genomic_DNA"/>
</dbReference>
<dbReference type="InterPro" id="IPR000182">
    <property type="entry name" value="GNAT_dom"/>
</dbReference>
<accession>A0A0M5JL62</accession>
<dbReference type="CDD" id="cd04301">
    <property type="entry name" value="NAT_SF"/>
    <property type="match status" value="1"/>
</dbReference>
<sequence>MIATIAETDQQRKDALSIRNEVFINEQKVSPEIEMDELDETSVHVVLYDGEKPVAAGRTRLFEGMGKLERICVLKSYRSKGCGKQIVNALEEAAAKLGASSFLLYSQVQAAVFYEAQGYKTVSGEFLAAGIPHVKMIKEKL</sequence>
<dbReference type="Gene3D" id="3.40.630.30">
    <property type="match status" value="1"/>
</dbReference>
<protein>
    <submittedName>
        <fullName evidence="2">Acetyltransferase</fullName>
    </submittedName>
</protein>
<dbReference type="PROSITE" id="PS51186">
    <property type="entry name" value="GNAT"/>
    <property type="match status" value="1"/>
</dbReference>
<dbReference type="Proteomes" id="UP000067625">
    <property type="component" value="Chromosome"/>
</dbReference>
<dbReference type="PATRIC" id="fig|1441095.3.peg.785"/>
<dbReference type="Pfam" id="PF13673">
    <property type="entry name" value="Acetyltransf_10"/>
    <property type="match status" value="1"/>
</dbReference>
<dbReference type="InterPro" id="IPR016181">
    <property type="entry name" value="Acyl_CoA_acyltransferase"/>
</dbReference>
<dbReference type="AlphaFoldDB" id="A0A0M5JL62"/>
<keyword evidence="3" id="KW-1185">Reference proteome</keyword>